<gene>
    <name evidence="2" type="ORF">ABA31_19250</name>
</gene>
<organism evidence="2 3">
    <name type="scientific">Agrococcus baldri</name>
    <dbReference type="NCBI Taxonomy" id="153730"/>
    <lineage>
        <taxon>Bacteria</taxon>
        <taxon>Bacillati</taxon>
        <taxon>Actinomycetota</taxon>
        <taxon>Actinomycetes</taxon>
        <taxon>Micrococcales</taxon>
        <taxon>Microbacteriaceae</taxon>
        <taxon>Agrococcus</taxon>
    </lineage>
</organism>
<feature type="domain" description="Helix-turn-helix" evidence="1">
    <location>
        <begin position="8"/>
        <end position="50"/>
    </location>
</feature>
<dbReference type="EMBL" id="BJUU01000011">
    <property type="protein sequence ID" value="GEK80574.1"/>
    <property type="molecule type" value="Genomic_DNA"/>
</dbReference>
<name>A0AA87RHD0_9MICO</name>
<dbReference type="NCBIfam" id="TIGR01764">
    <property type="entry name" value="excise"/>
    <property type="match status" value="1"/>
</dbReference>
<dbReference type="Proteomes" id="UP000321749">
    <property type="component" value="Unassembled WGS sequence"/>
</dbReference>
<evidence type="ECO:0000259" key="1">
    <source>
        <dbReference type="Pfam" id="PF12728"/>
    </source>
</evidence>
<proteinExistence type="predicted"/>
<keyword evidence="3" id="KW-1185">Reference proteome</keyword>
<accession>A0AA87RHD0</accession>
<sequence>MPTPPDPWLTVQGAADLLNVSPKTIRRRLADGSIPAMRLGRLIRINPADLAGAGSPVQYIGGTA</sequence>
<dbReference type="InterPro" id="IPR010093">
    <property type="entry name" value="SinI_DNA-bd"/>
</dbReference>
<dbReference type="RefSeq" id="WP_146794974.1">
    <property type="nucleotide sequence ID" value="NZ_BJUU01000011.1"/>
</dbReference>
<dbReference type="AlphaFoldDB" id="A0AA87RHD0"/>
<dbReference type="InterPro" id="IPR009061">
    <property type="entry name" value="DNA-bd_dom_put_sf"/>
</dbReference>
<dbReference type="InterPro" id="IPR041657">
    <property type="entry name" value="HTH_17"/>
</dbReference>
<evidence type="ECO:0000313" key="2">
    <source>
        <dbReference type="EMBL" id="GEK80574.1"/>
    </source>
</evidence>
<protein>
    <recommendedName>
        <fullName evidence="1">Helix-turn-helix domain-containing protein</fullName>
    </recommendedName>
</protein>
<dbReference type="GO" id="GO:0003677">
    <property type="term" value="F:DNA binding"/>
    <property type="evidence" value="ECO:0007669"/>
    <property type="project" value="InterPro"/>
</dbReference>
<reference evidence="2 3" key="1">
    <citation type="submission" date="2019-07" db="EMBL/GenBank/DDBJ databases">
        <title>Whole genome shotgun sequence of Agrococcus baldri NBRC 103055.</title>
        <authorList>
            <person name="Hosoyama A."/>
            <person name="Uohara A."/>
            <person name="Ohji S."/>
            <person name="Ichikawa N."/>
        </authorList>
    </citation>
    <scope>NUCLEOTIDE SEQUENCE [LARGE SCALE GENOMIC DNA]</scope>
    <source>
        <strain evidence="2 3">NBRC 103055</strain>
    </source>
</reference>
<comment type="caution">
    <text evidence="2">The sequence shown here is derived from an EMBL/GenBank/DDBJ whole genome shotgun (WGS) entry which is preliminary data.</text>
</comment>
<dbReference type="Pfam" id="PF12728">
    <property type="entry name" value="HTH_17"/>
    <property type="match status" value="1"/>
</dbReference>
<evidence type="ECO:0000313" key="3">
    <source>
        <dbReference type="Proteomes" id="UP000321749"/>
    </source>
</evidence>
<dbReference type="SUPFAM" id="SSF46955">
    <property type="entry name" value="Putative DNA-binding domain"/>
    <property type="match status" value="1"/>
</dbReference>